<keyword evidence="2" id="KW-0723">Serine/threonine-protein kinase</keyword>
<accession>A0A9P6A0Q9</accession>
<reference evidence="10" key="1">
    <citation type="submission" date="2020-11" db="EMBL/GenBank/DDBJ databases">
        <authorList>
            <consortium name="DOE Joint Genome Institute"/>
            <person name="Ahrendt S."/>
            <person name="Riley R."/>
            <person name="Andreopoulos W."/>
            <person name="Labutti K."/>
            <person name="Pangilinan J."/>
            <person name="Ruiz-Duenas F.J."/>
            <person name="Barrasa J.M."/>
            <person name="Sanchez-Garcia M."/>
            <person name="Camarero S."/>
            <person name="Miyauchi S."/>
            <person name="Serrano A."/>
            <person name="Linde D."/>
            <person name="Babiker R."/>
            <person name="Drula E."/>
            <person name="Ayuso-Fernandez I."/>
            <person name="Pacheco R."/>
            <person name="Padilla G."/>
            <person name="Ferreira P."/>
            <person name="Barriuso J."/>
            <person name="Kellner H."/>
            <person name="Castanera R."/>
            <person name="Alfaro M."/>
            <person name="Ramirez L."/>
            <person name="Pisabarro A.G."/>
            <person name="Kuo A."/>
            <person name="Tritt A."/>
            <person name="Lipzen A."/>
            <person name="He G."/>
            <person name="Yan M."/>
            <person name="Ng V."/>
            <person name="Cullen D."/>
            <person name="Martin F."/>
            <person name="Rosso M.-N."/>
            <person name="Henrissat B."/>
            <person name="Hibbett D."/>
            <person name="Martinez A.T."/>
            <person name="Grigoriev I.V."/>
        </authorList>
    </citation>
    <scope>NUCLEOTIDE SEQUENCE</scope>
    <source>
        <strain evidence="10">ATCC 90797</strain>
    </source>
</reference>
<evidence type="ECO:0000256" key="7">
    <source>
        <dbReference type="ARBA" id="ARBA00047899"/>
    </source>
</evidence>
<dbReference type="Proteomes" id="UP000807025">
    <property type="component" value="Unassembled WGS sequence"/>
</dbReference>
<gene>
    <name evidence="10" type="ORF">BDN71DRAFT_1505138</name>
</gene>
<dbReference type="AlphaFoldDB" id="A0A9P6A0Q9"/>
<evidence type="ECO:0000256" key="2">
    <source>
        <dbReference type="ARBA" id="ARBA00022527"/>
    </source>
</evidence>
<evidence type="ECO:0000256" key="5">
    <source>
        <dbReference type="ARBA" id="ARBA00022777"/>
    </source>
</evidence>
<evidence type="ECO:0000313" key="10">
    <source>
        <dbReference type="EMBL" id="KAF9497156.1"/>
    </source>
</evidence>
<dbReference type="InterPro" id="IPR011009">
    <property type="entry name" value="Kinase-like_dom_sf"/>
</dbReference>
<proteinExistence type="predicted"/>
<protein>
    <recommendedName>
        <fullName evidence="1">non-specific serine/threonine protein kinase</fullName>
        <ecNumber evidence="1">2.7.11.1</ecNumber>
    </recommendedName>
</protein>
<dbReference type="Pfam" id="PF01163">
    <property type="entry name" value="RIO1"/>
    <property type="match status" value="1"/>
</dbReference>
<dbReference type="EMBL" id="MU154546">
    <property type="protein sequence ID" value="KAF9497156.1"/>
    <property type="molecule type" value="Genomic_DNA"/>
</dbReference>
<comment type="catalytic activity">
    <reaction evidence="8">
        <text>L-seryl-[protein] + ATP = O-phospho-L-seryl-[protein] + ADP + H(+)</text>
        <dbReference type="Rhea" id="RHEA:17989"/>
        <dbReference type="Rhea" id="RHEA-COMP:9863"/>
        <dbReference type="Rhea" id="RHEA-COMP:11604"/>
        <dbReference type="ChEBI" id="CHEBI:15378"/>
        <dbReference type="ChEBI" id="CHEBI:29999"/>
        <dbReference type="ChEBI" id="CHEBI:30616"/>
        <dbReference type="ChEBI" id="CHEBI:83421"/>
        <dbReference type="ChEBI" id="CHEBI:456216"/>
        <dbReference type="EC" id="2.7.11.1"/>
    </reaction>
</comment>
<dbReference type="EC" id="2.7.11.1" evidence="1"/>
<dbReference type="InterPro" id="IPR018934">
    <property type="entry name" value="RIO_dom"/>
</dbReference>
<evidence type="ECO:0000313" key="11">
    <source>
        <dbReference type="Proteomes" id="UP000807025"/>
    </source>
</evidence>
<organism evidence="10 11">
    <name type="scientific">Pleurotus eryngii</name>
    <name type="common">Boletus of the steppes</name>
    <dbReference type="NCBI Taxonomy" id="5323"/>
    <lineage>
        <taxon>Eukaryota</taxon>
        <taxon>Fungi</taxon>
        <taxon>Dikarya</taxon>
        <taxon>Basidiomycota</taxon>
        <taxon>Agaricomycotina</taxon>
        <taxon>Agaricomycetes</taxon>
        <taxon>Agaricomycetidae</taxon>
        <taxon>Agaricales</taxon>
        <taxon>Pleurotineae</taxon>
        <taxon>Pleurotaceae</taxon>
        <taxon>Pleurotus</taxon>
    </lineage>
</organism>
<keyword evidence="4" id="KW-0547">Nucleotide-binding</keyword>
<dbReference type="OrthoDB" id="2844922at2759"/>
<evidence type="ECO:0000256" key="3">
    <source>
        <dbReference type="ARBA" id="ARBA00022679"/>
    </source>
</evidence>
<name>A0A9P6A0Q9_PLEER</name>
<keyword evidence="6" id="KW-0067">ATP-binding</keyword>
<keyword evidence="11" id="KW-1185">Reference proteome</keyword>
<evidence type="ECO:0000256" key="4">
    <source>
        <dbReference type="ARBA" id="ARBA00022741"/>
    </source>
</evidence>
<evidence type="ECO:0000259" key="9">
    <source>
        <dbReference type="PROSITE" id="PS50011"/>
    </source>
</evidence>
<dbReference type="PROSITE" id="PS50011">
    <property type="entry name" value="PROTEIN_KINASE_DOM"/>
    <property type="match status" value="1"/>
</dbReference>
<sequence>MTLHPLMKEGDVKDFEAEVMNKIDLIVEEAKVYVKNFNTLHTDIQPGNILWDSAGNNPTLIDWGQAKKEKN</sequence>
<comment type="caution">
    <text evidence="10">The sequence shown here is derived from an EMBL/GenBank/DDBJ whole genome shotgun (WGS) entry which is preliminary data.</text>
</comment>
<dbReference type="InterPro" id="IPR000719">
    <property type="entry name" value="Prot_kinase_dom"/>
</dbReference>
<feature type="domain" description="Protein kinase" evidence="9">
    <location>
        <begin position="1"/>
        <end position="71"/>
    </location>
</feature>
<evidence type="ECO:0000256" key="1">
    <source>
        <dbReference type="ARBA" id="ARBA00012513"/>
    </source>
</evidence>
<keyword evidence="5" id="KW-0418">Kinase</keyword>
<dbReference type="SUPFAM" id="SSF56112">
    <property type="entry name" value="Protein kinase-like (PK-like)"/>
    <property type="match status" value="1"/>
</dbReference>
<dbReference type="GO" id="GO:0005524">
    <property type="term" value="F:ATP binding"/>
    <property type="evidence" value="ECO:0007669"/>
    <property type="project" value="UniProtKB-KW"/>
</dbReference>
<dbReference type="GO" id="GO:0004674">
    <property type="term" value="F:protein serine/threonine kinase activity"/>
    <property type="evidence" value="ECO:0007669"/>
    <property type="project" value="UniProtKB-KW"/>
</dbReference>
<dbReference type="Gene3D" id="1.10.510.10">
    <property type="entry name" value="Transferase(Phosphotransferase) domain 1"/>
    <property type="match status" value="1"/>
</dbReference>
<evidence type="ECO:0000256" key="8">
    <source>
        <dbReference type="ARBA" id="ARBA00048679"/>
    </source>
</evidence>
<comment type="catalytic activity">
    <reaction evidence="7">
        <text>L-threonyl-[protein] + ATP = O-phospho-L-threonyl-[protein] + ADP + H(+)</text>
        <dbReference type="Rhea" id="RHEA:46608"/>
        <dbReference type="Rhea" id="RHEA-COMP:11060"/>
        <dbReference type="Rhea" id="RHEA-COMP:11605"/>
        <dbReference type="ChEBI" id="CHEBI:15378"/>
        <dbReference type="ChEBI" id="CHEBI:30013"/>
        <dbReference type="ChEBI" id="CHEBI:30616"/>
        <dbReference type="ChEBI" id="CHEBI:61977"/>
        <dbReference type="ChEBI" id="CHEBI:456216"/>
        <dbReference type="EC" id="2.7.11.1"/>
    </reaction>
</comment>
<keyword evidence="3" id="KW-0808">Transferase</keyword>
<evidence type="ECO:0000256" key="6">
    <source>
        <dbReference type="ARBA" id="ARBA00022840"/>
    </source>
</evidence>